<dbReference type="SUPFAM" id="SSF81321">
    <property type="entry name" value="Family A G protein-coupled receptor-like"/>
    <property type="match status" value="1"/>
</dbReference>
<reference evidence="12" key="1">
    <citation type="submission" date="2025-08" db="UniProtKB">
        <authorList>
            <consortium name="RefSeq"/>
        </authorList>
    </citation>
    <scope>IDENTIFICATION</scope>
</reference>
<keyword evidence="2 9" id="KW-0812">Transmembrane</keyword>
<feature type="transmembrane region" description="Helical" evidence="9">
    <location>
        <begin position="349"/>
        <end position="368"/>
    </location>
</feature>
<dbReference type="GeneID" id="101846601"/>
<comment type="subcellular location">
    <subcellularLocation>
        <location evidence="1">Membrane</location>
        <topology evidence="1">Multi-pass membrane protein</topology>
    </subcellularLocation>
</comment>
<name>A0ABM0JZC9_APLCA</name>
<evidence type="ECO:0000259" key="10">
    <source>
        <dbReference type="PROSITE" id="PS50262"/>
    </source>
</evidence>
<feature type="transmembrane region" description="Helical" evidence="9">
    <location>
        <begin position="151"/>
        <end position="175"/>
    </location>
</feature>
<feature type="transmembrane region" description="Helical" evidence="9">
    <location>
        <begin position="254"/>
        <end position="276"/>
    </location>
</feature>
<dbReference type="InterPro" id="IPR017452">
    <property type="entry name" value="GPCR_Rhodpsn_7TM"/>
</dbReference>
<keyword evidence="11" id="KW-1185">Reference proteome</keyword>
<proteinExistence type="predicted"/>
<dbReference type="Pfam" id="PF00001">
    <property type="entry name" value="7tm_1"/>
    <property type="match status" value="1"/>
</dbReference>
<dbReference type="RefSeq" id="XP_005105104.1">
    <property type="nucleotide sequence ID" value="XM_005105047.1"/>
</dbReference>
<dbReference type="Proteomes" id="UP000694888">
    <property type="component" value="Unplaced"/>
</dbReference>
<evidence type="ECO:0000256" key="1">
    <source>
        <dbReference type="ARBA" id="ARBA00004141"/>
    </source>
</evidence>
<dbReference type="CDD" id="cd00637">
    <property type="entry name" value="7tm_classA_rhodopsin-like"/>
    <property type="match status" value="1"/>
</dbReference>
<evidence type="ECO:0000256" key="2">
    <source>
        <dbReference type="ARBA" id="ARBA00022692"/>
    </source>
</evidence>
<keyword evidence="5 9" id="KW-0472">Membrane</keyword>
<feature type="transmembrane region" description="Helical" evidence="9">
    <location>
        <begin position="311"/>
        <end position="329"/>
    </location>
</feature>
<evidence type="ECO:0000256" key="6">
    <source>
        <dbReference type="ARBA" id="ARBA00023170"/>
    </source>
</evidence>
<evidence type="ECO:0000256" key="3">
    <source>
        <dbReference type="ARBA" id="ARBA00022989"/>
    </source>
</evidence>
<keyword evidence="4" id="KW-0297">G-protein coupled receptor</keyword>
<evidence type="ECO:0000256" key="7">
    <source>
        <dbReference type="ARBA" id="ARBA00023224"/>
    </source>
</evidence>
<feature type="domain" description="G-protein coupled receptors family 1 profile" evidence="10">
    <location>
        <begin position="85"/>
        <end position="365"/>
    </location>
</feature>
<evidence type="ECO:0000313" key="11">
    <source>
        <dbReference type="Proteomes" id="UP000694888"/>
    </source>
</evidence>
<keyword evidence="3 9" id="KW-1133">Transmembrane helix</keyword>
<feature type="transmembrane region" description="Helical" evidence="9">
    <location>
        <begin position="73"/>
        <end position="93"/>
    </location>
</feature>
<dbReference type="InterPro" id="IPR000276">
    <property type="entry name" value="GPCR_Rhodpsn"/>
</dbReference>
<sequence>MTLSDELFTGHWNSSADRCPEPEGESLQGSFCDGNFTESMSNVSGNLGEIEGSAGWWLDTAVVLAVVQILKMAIIPAVSILGAAGNLISVLVISKSGLRKTSNILLFALSAEDASFLIGVNNIPFLLYTYVDGDADGWHFSESISHALYCFYFVFAWFQNIGLWCSMTILAFMTIERLLAIFFPLKFRIIVTPFRTWTTLLLMLLYYNGSFAFGLTWHQFYYFNRNTTSFGIIGSSTVINRQKNKALLDALETVLIVTTGILPLSIVISWSVIISFKVARAARQRKTMTSSSSSSSSVATRSVANSRTTRTLLTVCVVYSITGSFHYIIDEIFTLTISENVEVQLFQALKKLSICINSACNFLIYVTTNKDFRMFLRRSLFKGMNGAKSDGKARKMAVRF</sequence>
<organism evidence="11 12">
    <name type="scientific">Aplysia californica</name>
    <name type="common">California sea hare</name>
    <dbReference type="NCBI Taxonomy" id="6500"/>
    <lineage>
        <taxon>Eukaryota</taxon>
        <taxon>Metazoa</taxon>
        <taxon>Spiralia</taxon>
        <taxon>Lophotrochozoa</taxon>
        <taxon>Mollusca</taxon>
        <taxon>Gastropoda</taxon>
        <taxon>Heterobranchia</taxon>
        <taxon>Euthyneura</taxon>
        <taxon>Tectipleura</taxon>
        <taxon>Aplysiida</taxon>
        <taxon>Aplysioidea</taxon>
        <taxon>Aplysiidae</taxon>
        <taxon>Aplysia</taxon>
    </lineage>
</organism>
<feature type="transmembrane region" description="Helical" evidence="9">
    <location>
        <begin position="187"/>
        <end position="207"/>
    </location>
</feature>
<evidence type="ECO:0000256" key="4">
    <source>
        <dbReference type="ARBA" id="ARBA00023040"/>
    </source>
</evidence>
<feature type="transmembrane region" description="Helical" evidence="9">
    <location>
        <begin position="105"/>
        <end position="131"/>
    </location>
</feature>
<keyword evidence="7" id="KW-0807">Transducer</keyword>
<feature type="region of interest" description="Disordered" evidence="8">
    <location>
        <begin position="1"/>
        <end position="25"/>
    </location>
</feature>
<protein>
    <submittedName>
        <fullName evidence="12">Uncharacterized protein LOC101846601</fullName>
    </submittedName>
</protein>
<evidence type="ECO:0000256" key="9">
    <source>
        <dbReference type="SAM" id="Phobius"/>
    </source>
</evidence>
<evidence type="ECO:0000256" key="8">
    <source>
        <dbReference type="SAM" id="MobiDB-lite"/>
    </source>
</evidence>
<dbReference type="PANTHER" id="PTHR24243:SF208">
    <property type="entry name" value="PYROKININ-1 RECEPTOR"/>
    <property type="match status" value="1"/>
</dbReference>
<gene>
    <name evidence="12" type="primary">LOC101846601</name>
</gene>
<evidence type="ECO:0000313" key="12">
    <source>
        <dbReference type="RefSeq" id="XP_005105104.1"/>
    </source>
</evidence>
<dbReference type="PRINTS" id="PR00237">
    <property type="entry name" value="GPCRRHODOPSN"/>
</dbReference>
<dbReference type="PANTHER" id="PTHR24243">
    <property type="entry name" value="G-PROTEIN COUPLED RECEPTOR"/>
    <property type="match status" value="1"/>
</dbReference>
<dbReference type="Gene3D" id="1.20.1070.10">
    <property type="entry name" value="Rhodopsin 7-helix transmembrane proteins"/>
    <property type="match status" value="1"/>
</dbReference>
<dbReference type="PROSITE" id="PS50262">
    <property type="entry name" value="G_PROTEIN_RECEP_F1_2"/>
    <property type="match status" value="1"/>
</dbReference>
<accession>A0ABM0JZC9</accession>
<evidence type="ECO:0000256" key="5">
    <source>
        <dbReference type="ARBA" id="ARBA00023136"/>
    </source>
</evidence>
<keyword evidence="6" id="KW-0675">Receptor</keyword>